<keyword evidence="4" id="KW-1185">Reference proteome</keyword>
<evidence type="ECO:0000313" key="3">
    <source>
        <dbReference type="EMBL" id="MDO7787417.1"/>
    </source>
</evidence>
<dbReference type="Gene3D" id="3.40.800.20">
    <property type="entry name" value="Histone deacetylase domain"/>
    <property type="match status" value="1"/>
</dbReference>
<evidence type="ECO:0000256" key="1">
    <source>
        <dbReference type="ARBA" id="ARBA00005947"/>
    </source>
</evidence>
<evidence type="ECO:0000259" key="2">
    <source>
        <dbReference type="Pfam" id="PF00850"/>
    </source>
</evidence>
<reference evidence="3" key="1">
    <citation type="journal article" date="2023" name="J. Hazard. Mater.">
        <title>Anaerobic biodegradation of pyrene and benzo[a]pyrene by a new sulfate-reducing Desulforamulus aquiferis strain DSA.</title>
        <authorList>
            <person name="Zhang Z."/>
            <person name="Sun J."/>
            <person name="Gong X."/>
            <person name="Wang C."/>
            <person name="Wang H."/>
        </authorList>
    </citation>
    <scope>NUCLEOTIDE SEQUENCE</scope>
    <source>
        <strain evidence="3">DSA</strain>
    </source>
</reference>
<evidence type="ECO:0000313" key="4">
    <source>
        <dbReference type="Proteomes" id="UP001172911"/>
    </source>
</evidence>
<dbReference type="PRINTS" id="PR01270">
    <property type="entry name" value="HDASUPER"/>
</dbReference>
<dbReference type="EMBL" id="JARPTC010000013">
    <property type="protein sequence ID" value="MDO7787417.1"/>
    <property type="molecule type" value="Genomic_DNA"/>
</dbReference>
<dbReference type="AlphaFoldDB" id="A0AAW7ZDK5"/>
<comment type="similarity">
    <text evidence="1">Belongs to the histone deacetylase family.</text>
</comment>
<protein>
    <submittedName>
        <fullName evidence="3">Histone deacetylase</fullName>
    </submittedName>
</protein>
<dbReference type="InterPro" id="IPR023801">
    <property type="entry name" value="His_deacetylse_dom"/>
</dbReference>
<feature type="domain" description="Histone deacetylase" evidence="2">
    <location>
        <begin position="70"/>
        <end position="276"/>
    </location>
</feature>
<organism evidence="3 4">
    <name type="scientific">Desulforamulus aquiferis</name>
    <dbReference type="NCBI Taxonomy" id="1397668"/>
    <lineage>
        <taxon>Bacteria</taxon>
        <taxon>Bacillati</taxon>
        <taxon>Bacillota</taxon>
        <taxon>Clostridia</taxon>
        <taxon>Eubacteriales</taxon>
        <taxon>Peptococcaceae</taxon>
        <taxon>Desulforamulus</taxon>
    </lineage>
</organism>
<dbReference type="InterPro" id="IPR000286">
    <property type="entry name" value="HDACs"/>
</dbReference>
<dbReference type="Proteomes" id="UP001172911">
    <property type="component" value="Unassembled WGS sequence"/>
</dbReference>
<reference evidence="3" key="2">
    <citation type="submission" date="2023-03" db="EMBL/GenBank/DDBJ databases">
        <authorList>
            <person name="Zhang Z."/>
        </authorList>
    </citation>
    <scope>NUCLEOTIDE SEQUENCE</scope>
    <source>
        <strain evidence="3">DSA</strain>
    </source>
</reference>
<name>A0AAW7ZDK5_9FIRM</name>
<dbReference type="RefSeq" id="WP_304542561.1">
    <property type="nucleotide sequence ID" value="NZ_JARPTC010000013.1"/>
</dbReference>
<proteinExistence type="inferred from homology"/>
<dbReference type="GO" id="GO:0040029">
    <property type="term" value="P:epigenetic regulation of gene expression"/>
    <property type="evidence" value="ECO:0007669"/>
    <property type="project" value="TreeGrafter"/>
</dbReference>
<dbReference type="InterPro" id="IPR037138">
    <property type="entry name" value="His_deacetylse_dom_sf"/>
</dbReference>
<dbReference type="PANTHER" id="PTHR10625">
    <property type="entry name" value="HISTONE DEACETYLASE HDAC1-RELATED"/>
    <property type="match status" value="1"/>
</dbReference>
<dbReference type="PANTHER" id="PTHR10625:SF10">
    <property type="entry name" value="HISTONE DEACETYLASE HDAC1"/>
    <property type="match status" value="1"/>
</dbReference>
<sequence>MRKKTGLIFFPAFDWAISATHPEREERLLYTRDQVFEEGILDLPEIEEFTPRLATEHDIARAHFCVPGVKDQVLEAHRIAAGATLNLGDRIIAGDLRNGFAMVRPPGHHAMRVVHGNRGFCSINNEAVLVEYLRRVHGVKKIAIVDTDVHHGDGTQDIFYHDPDVLFISFHQDGRTIYPGTGFTYELGGPGAYCSTINIPLPPGVTDSGLHYVMDNLISPILKDFEADFVVNSAGQDNHFTDPLGEMLITAQGYAQLTEKLKPDLAVLEGGYAIETALPYVNLAILLALAGKDYSSVVEPDYRSGGFKEDPKVTSQVHEVVENLQEIWANRNSKDKFELASGNKYYQRTKPIFYDTQFIEEKQIEKVRVCNQCPGYIAIDSQAYHQDGKRYRILAVTIPFQACRFCQEDGWDTYERFKKDYRFNYVYLQDKSTDTYMTHQREERRELRSDG</sequence>
<accession>A0AAW7ZDK5</accession>
<comment type="caution">
    <text evidence="3">The sequence shown here is derived from an EMBL/GenBank/DDBJ whole genome shotgun (WGS) entry which is preliminary data.</text>
</comment>
<dbReference type="InterPro" id="IPR023696">
    <property type="entry name" value="Ureohydrolase_dom_sf"/>
</dbReference>
<dbReference type="CDD" id="cd09992">
    <property type="entry name" value="HDAC_classII"/>
    <property type="match status" value="1"/>
</dbReference>
<dbReference type="Pfam" id="PF00850">
    <property type="entry name" value="Hist_deacetyl"/>
    <property type="match status" value="1"/>
</dbReference>
<dbReference type="SUPFAM" id="SSF52768">
    <property type="entry name" value="Arginase/deacetylase"/>
    <property type="match status" value="1"/>
</dbReference>
<gene>
    <name evidence="3" type="ORF">P6N53_09315</name>
</gene>
<dbReference type="GO" id="GO:0004407">
    <property type="term" value="F:histone deacetylase activity"/>
    <property type="evidence" value="ECO:0007669"/>
    <property type="project" value="TreeGrafter"/>
</dbReference>